<name>A0A2K8SNT7_9NOSO</name>
<evidence type="ECO:0000313" key="2">
    <source>
        <dbReference type="Proteomes" id="UP000232003"/>
    </source>
</evidence>
<sequence length="148" mass="15548">MKPLALTSSLLAIVGSVVGLTPPAIAINVAYFAKTTQALYLPTIGGAELRLTQIFLPRGQWVINYSASPVNNTANDIVRCYVRARETGEILSIHATTAGVQLGASFVSTVSGVTLVNLSEPTTMVLTCTHDVTGPTPYIDPGAEIVAY</sequence>
<gene>
    <name evidence="1" type="ORF">COO91_02420</name>
</gene>
<dbReference type="Proteomes" id="UP000232003">
    <property type="component" value="Chromosome"/>
</dbReference>
<reference evidence="1 2" key="1">
    <citation type="submission" date="2017-11" db="EMBL/GenBank/DDBJ databases">
        <title>Complete genome of a free-living desiccation-tolerant cyanobacterium and its photosynthetic adaptation to extreme terrestrial habitat.</title>
        <authorList>
            <person name="Shang J."/>
        </authorList>
    </citation>
    <scope>NUCLEOTIDE SEQUENCE [LARGE SCALE GENOMIC DNA]</scope>
    <source>
        <strain evidence="1 2">CCNUN1</strain>
    </source>
</reference>
<keyword evidence="2" id="KW-1185">Reference proteome</keyword>
<protein>
    <submittedName>
        <fullName evidence="1">Uncharacterized protein</fullName>
    </submittedName>
</protein>
<dbReference type="KEGG" id="nfl:COO91_02420"/>
<dbReference type="AlphaFoldDB" id="A0A2K8SNT7"/>
<accession>A0A2K8SNT7</accession>
<organism evidence="1 2">
    <name type="scientific">Nostoc flagelliforme CCNUN1</name>
    <dbReference type="NCBI Taxonomy" id="2038116"/>
    <lineage>
        <taxon>Bacteria</taxon>
        <taxon>Bacillati</taxon>
        <taxon>Cyanobacteriota</taxon>
        <taxon>Cyanophyceae</taxon>
        <taxon>Nostocales</taxon>
        <taxon>Nostocaceae</taxon>
        <taxon>Nostoc</taxon>
    </lineage>
</organism>
<evidence type="ECO:0000313" key="1">
    <source>
        <dbReference type="EMBL" id="AUB36505.1"/>
    </source>
</evidence>
<dbReference type="EMBL" id="CP024785">
    <property type="protein sequence ID" value="AUB36505.1"/>
    <property type="molecule type" value="Genomic_DNA"/>
</dbReference>
<proteinExistence type="predicted"/>
<dbReference type="RefSeq" id="WP_100898427.1">
    <property type="nucleotide sequence ID" value="NZ_CAWNNC010000001.1"/>
</dbReference>